<sequence length="135" mass="14971">MSVIEDLYEAISDFSTPITVHPKLNALDNDKTDPMHETISISMTDLKTDLTAEELEDPVLPRHSSVSESIAQGLGAAGSTLPRQLAWYSEHEYRAGTYVEYNGHVYQIDQIADYDLVAGIFVYYLKGDDTLAPMG</sequence>
<evidence type="ECO:0000313" key="2">
    <source>
        <dbReference type="Proteomes" id="UP000050911"/>
    </source>
</evidence>
<dbReference type="EMBL" id="AZCX01000004">
    <property type="protein sequence ID" value="KRK48186.1"/>
    <property type="molecule type" value="Genomic_DNA"/>
</dbReference>
<comment type="caution">
    <text evidence="1">The sequence shown here is derived from an EMBL/GenBank/DDBJ whole genome shotgun (WGS) entry which is preliminary data.</text>
</comment>
<organism evidence="1 2">
    <name type="scientific">Secundilactobacillus kimchicus JCM 15530</name>
    <dbReference type="NCBI Taxonomy" id="1302272"/>
    <lineage>
        <taxon>Bacteria</taxon>
        <taxon>Bacillati</taxon>
        <taxon>Bacillota</taxon>
        <taxon>Bacilli</taxon>
        <taxon>Lactobacillales</taxon>
        <taxon>Lactobacillaceae</taxon>
        <taxon>Secundilactobacillus</taxon>
    </lineage>
</organism>
<protein>
    <submittedName>
        <fullName evidence="1">Uncharacterized protein</fullName>
    </submittedName>
</protein>
<accession>A0A0R1HXP5</accession>
<reference evidence="1 2" key="1">
    <citation type="journal article" date="2015" name="Genome Announc.">
        <title>Expanding the biotechnology potential of lactobacilli through comparative genomics of 213 strains and associated genera.</title>
        <authorList>
            <person name="Sun Z."/>
            <person name="Harris H.M."/>
            <person name="McCann A."/>
            <person name="Guo C."/>
            <person name="Argimon S."/>
            <person name="Zhang W."/>
            <person name="Yang X."/>
            <person name="Jeffery I.B."/>
            <person name="Cooney J.C."/>
            <person name="Kagawa T.F."/>
            <person name="Liu W."/>
            <person name="Song Y."/>
            <person name="Salvetti E."/>
            <person name="Wrobel A."/>
            <person name="Rasinkangas P."/>
            <person name="Parkhill J."/>
            <person name="Rea M.C."/>
            <person name="O'Sullivan O."/>
            <person name="Ritari J."/>
            <person name="Douillard F.P."/>
            <person name="Paul Ross R."/>
            <person name="Yang R."/>
            <person name="Briner A.E."/>
            <person name="Felis G.E."/>
            <person name="de Vos W.M."/>
            <person name="Barrangou R."/>
            <person name="Klaenhammer T.R."/>
            <person name="Caufield P.W."/>
            <person name="Cui Y."/>
            <person name="Zhang H."/>
            <person name="O'Toole P.W."/>
        </authorList>
    </citation>
    <scope>NUCLEOTIDE SEQUENCE [LARGE SCALE GENOMIC DNA]</scope>
    <source>
        <strain evidence="1 2">JCM 15530</strain>
    </source>
</reference>
<proteinExistence type="predicted"/>
<dbReference type="OrthoDB" id="2296741at2"/>
<dbReference type="AlphaFoldDB" id="A0A0R1HXP5"/>
<keyword evidence="2" id="KW-1185">Reference proteome</keyword>
<name>A0A0R1HXP5_9LACO</name>
<dbReference type="Proteomes" id="UP000050911">
    <property type="component" value="Unassembled WGS sequence"/>
</dbReference>
<dbReference type="STRING" id="1302272.FC96_GL001924"/>
<dbReference type="PATRIC" id="fig|1302272.5.peg.1962"/>
<dbReference type="RefSeq" id="WP_054660791.1">
    <property type="nucleotide sequence ID" value="NZ_AZCX01000004.1"/>
</dbReference>
<evidence type="ECO:0000313" key="1">
    <source>
        <dbReference type="EMBL" id="KRK48186.1"/>
    </source>
</evidence>
<gene>
    <name evidence="1" type="ORF">FC96_GL001924</name>
</gene>